<keyword evidence="7" id="KW-1185">Reference proteome</keyword>
<dbReference type="PROSITE" id="PS50118">
    <property type="entry name" value="HMG_BOX_2"/>
    <property type="match status" value="1"/>
</dbReference>
<organism evidence="6 7">
    <name type="scientific">Monascus purpureus</name>
    <name type="common">Red mold</name>
    <name type="synonym">Monascus anka</name>
    <dbReference type="NCBI Taxonomy" id="5098"/>
    <lineage>
        <taxon>Eukaryota</taxon>
        <taxon>Fungi</taxon>
        <taxon>Dikarya</taxon>
        <taxon>Ascomycota</taxon>
        <taxon>Pezizomycotina</taxon>
        <taxon>Eurotiomycetes</taxon>
        <taxon>Eurotiomycetidae</taxon>
        <taxon>Eurotiales</taxon>
        <taxon>Aspergillaceae</taxon>
        <taxon>Monascus</taxon>
    </lineage>
</organism>
<dbReference type="AlphaFoldDB" id="A0A507QKT0"/>
<evidence type="ECO:0000256" key="3">
    <source>
        <dbReference type="PROSITE-ProRule" id="PRU00267"/>
    </source>
</evidence>
<feature type="region of interest" description="Disordered" evidence="4">
    <location>
        <begin position="355"/>
        <end position="375"/>
    </location>
</feature>
<name>A0A507QKT0_MONPU</name>
<gene>
    <name evidence="6" type="ORF">MPDQ_002336</name>
</gene>
<feature type="compositionally biased region" description="Polar residues" evidence="4">
    <location>
        <begin position="275"/>
        <end position="297"/>
    </location>
</feature>
<dbReference type="GO" id="GO:0005634">
    <property type="term" value="C:nucleus"/>
    <property type="evidence" value="ECO:0007669"/>
    <property type="project" value="UniProtKB-UniRule"/>
</dbReference>
<evidence type="ECO:0000313" key="7">
    <source>
        <dbReference type="Proteomes" id="UP000319663"/>
    </source>
</evidence>
<feature type="DNA-binding region" description="HMG box" evidence="3">
    <location>
        <begin position="162"/>
        <end position="230"/>
    </location>
</feature>
<dbReference type="SMART" id="SM00398">
    <property type="entry name" value="HMG"/>
    <property type="match status" value="1"/>
</dbReference>
<keyword evidence="1 3" id="KW-0238">DNA-binding</keyword>
<evidence type="ECO:0000256" key="4">
    <source>
        <dbReference type="SAM" id="MobiDB-lite"/>
    </source>
</evidence>
<feature type="region of interest" description="Disordered" evidence="4">
    <location>
        <begin position="226"/>
        <end position="297"/>
    </location>
</feature>
<feature type="compositionally biased region" description="Basic residues" evidence="4">
    <location>
        <begin position="102"/>
        <end position="113"/>
    </location>
</feature>
<dbReference type="Gene3D" id="1.10.30.10">
    <property type="entry name" value="High mobility group box domain"/>
    <property type="match status" value="1"/>
</dbReference>
<accession>A0A507QKT0</accession>
<dbReference type="PANTHER" id="PTHR45789">
    <property type="entry name" value="FI18025P1"/>
    <property type="match status" value="1"/>
</dbReference>
<proteinExistence type="predicted"/>
<feature type="compositionally biased region" description="Polar residues" evidence="4">
    <location>
        <begin position="235"/>
        <end position="249"/>
    </location>
</feature>
<reference evidence="6 7" key="1">
    <citation type="submission" date="2019-06" db="EMBL/GenBank/DDBJ databases">
        <title>Wine fermentation using esterase from Monascus purpureus.</title>
        <authorList>
            <person name="Geng C."/>
            <person name="Zhang Y."/>
        </authorList>
    </citation>
    <scope>NUCLEOTIDE SEQUENCE [LARGE SCALE GENOMIC DNA]</scope>
    <source>
        <strain evidence="6">HQ1</strain>
    </source>
</reference>
<evidence type="ECO:0000313" key="6">
    <source>
        <dbReference type="EMBL" id="TQB69118.1"/>
    </source>
</evidence>
<dbReference type="SUPFAM" id="SSF47095">
    <property type="entry name" value="HMG-box"/>
    <property type="match status" value="1"/>
</dbReference>
<dbReference type="InterPro" id="IPR036910">
    <property type="entry name" value="HMG_box_dom_sf"/>
</dbReference>
<dbReference type="STRING" id="5098.A0A507QKT0"/>
<dbReference type="InterPro" id="IPR051356">
    <property type="entry name" value="SOX/SOX-like_TF"/>
</dbReference>
<feature type="domain" description="HMG box" evidence="5">
    <location>
        <begin position="162"/>
        <end position="230"/>
    </location>
</feature>
<comment type="caution">
    <text evidence="6">The sequence shown here is derived from an EMBL/GenBank/DDBJ whole genome shotgun (WGS) entry which is preliminary data.</text>
</comment>
<dbReference type="PANTHER" id="PTHR45789:SF2">
    <property type="entry name" value="FI18025P1"/>
    <property type="match status" value="1"/>
</dbReference>
<dbReference type="GO" id="GO:0000981">
    <property type="term" value="F:DNA-binding transcription factor activity, RNA polymerase II-specific"/>
    <property type="evidence" value="ECO:0007669"/>
    <property type="project" value="TreeGrafter"/>
</dbReference>
<feature type="region of interest" description="Disordered" evidence="4">
    <location>
        <begin position="73"/>
        <end position="127"/>
    </location>
</feature>
<protein>
    <recommendedName>
        <fullName evidence="5">HMG box domain-containing protein</fullName>
    </recommendedName>
</protein>
<evidence type="ECO:0000256" key="1">
    <source>
        <dbReference type="ARBA" id="ARBA00023125"/>
    </source>
</evidence>
<dbReference type="Pfam" id="PF00505">
    <property type="entry name" value="HMG_box"/>
    <property type="match status" value="1"/>
</dbReference>
<evidence type="ECO:0000259" key="5">
    <source>
        <dbReference type="PROSITE" id="PS50118"/>
    </source>
</evidence>
<dbReference type="Proteomes" id="UP000319663">
    <property type="component" value="Unassembled WGS sequence"/>
</dbReference>
<dbReference type="EMBL" id="VIFY01000171">
    <property type="protein sequence ID" value="TQB69118.1"/>
    <property type="molecule type" value="Genomic_DNA"/>
</dbReference>
<dbReference type="CDD" id="cd01389">
    <property type="entry name" value="HMG-box_ROX1-like"/>
    <property type="match status" value="1"/>
</dbReference>
<evidence type="ECO:0000256" key="2">
    <source>
        <dbReference type="ARBA" id="ARBA00023242"/>
    </source>
</evidence>
<keyword evidence="2 3" id="KW-0539">Nucleus</keyword>
<feature type="region of interest" description="Disordered" evidence="4">
    <location>
        <begin position="29"/>
        <end position="49"/>
    </location>
</feature>
<dbReference type="GO" id="GO:0000978">
    <property type="term" value="F:RNA polymerase II cis-regulatory region sequence-specific DNA binding"/>
    <property type="evidence" value="ECO:0007669"/>
    <property type="project" value="TreeGrafter"/>
</dbReference>
<sequence length="478" mass="53006">MVTAPRFFRTQPSAGEIAPEAQAEFSGIAHMPGSRPFTPPSFYSSDGDYSQMMPIRPAVDTPPLTAEDALSLGTRRSSPARWASPAPRSVPMNVQGNVRVCRPPRSRRRRSKKDRAEGASQLPGPLSELTKHMTHIPIRDMEAQVNRPIEVRRQEALRKGRVVRPMNSFMLYRSAYAERTKEWCEQNNHQVVSKICGWSWPLEPNEIREKYERLALKERDNHLLAHPQYRFKPTKNPSKKTPASSVNGDESTDLDDFASPSSLMGHQGSAEVDSAFNSRGSTPLDTPESSFAGSYSSSPWQMGRSFPTGMMTPPEPAHHLIPSSIHQSVLGAHVEDVPFQDIQFTSALAGLPGSAHHDLLQPQTSAPAPGQAGEGQLDPQLLFHHGQPSTGVDGHGYNHNSNNFPYAWQEHPTASCYLPMTAALTPNTMQAYQVLEPSYSSDIHAGTDGRDAWSLSYETSFDDSKEFDRWFDPQSDGY</sequence>
<dbReference type="InterPro" id="IPR009071">
    <property type="entry name" value="HMG_box_dom"/>
</dbReference>